<organism evidence="3 4">
    <name type="scientific">Natrinema versiforme</name>
    <dbReference type="NCBI Taxonomy" id="88724"/>
    <lineage>
        <taxon>Archaea</taxon>
        <taxon>Methanobacteriati</taxon>
        <taxon>Methanobacteriota</taxon>
        <taxon>Stenosarchaea group</taxon>
        <taxon>Halobacteria</taxon>
        <taxon>Halobacteriales</taxon>
        <taxon>Natrialbaceae</taxon>
        <taxon>Natrinema</taxon>
    </lineage>
</organism>
<dbReference type="KEGG" id="nvr:FEJ81_00640"/>
<dbReference type="OrthoDB" id="206301at2157"/>
<sequence length="313" mass="32887">MNRRAIQLILVAALVAVAGCAGGMGGQPASESAGDDPSSVDDSSDGGMGTAAFYVSDEPNVIDDFEHLNVTITKVGFKKAGGSSETDGESDDADDGNETDDETDGEEDEADDGAANETDAEGEAQTDGDGENDSDGEETDEEDGDGKDEDGDDEKDGDKADGDGGDEWVEYDVDERTVDLTELKGANASMIDEFDLPAGDYEKVFIYVSDTEGVLNDGSTTRVKLPSSKLQLNSKFTVGDGERVDFVYDIAPHKAGKSGKYILKPVISESGTGDKVEIRDVDKKDENEGDDEDENRGNGGNGNGAPEADETDE</sequence>
<feature type="domain" description="DUF4382" evidence="2">
    <location>
        <begin position="161"/>
        <end position="265"/>
    </location>
</feature>
<feature type="region of interest" description="Disordered" evidence="1">
    <location>
        <begin position="273"/>
        <end position="313"/>
    </location>
</feature>
<reference evidence="4" key="1">
    <citation type="submission" date="2019-05" db="EMBL/GenBank/DDBJ databases">
        <title>Genome sequence and methylation pattern of the halophilic Archaeon Natrinema versiforme BOL5-4.</title>
        <authorList>
            <person name="DasSarma P."/>
            <person name="Anton B.P."/>
            <person name="DasSarma S.L."/>
            <person name="Martinez F.L."/>
            <person name="Guzman D."/>
            <person name="Roberts R.J."/>
            <person name="DasSarma S."/>
        </authorList>
    </citation>
    <scope>NUCLEOTIDE SEQUENCE [LARGE SCALE GENOMIC DNA]</scope>
    <source>
        <strain evidence="4">BOL5-4</strain>
    </source>
</reference>
<dbReference type="PROSITE" id="PS51257">
    <property type="entry name" value="PROKAR_LIPOPROTEIN"/>
    <property type="match status" value="1"/>
</dbReference>
<evidence type="ECO:0000256" key="1">
    <source>
        <dbReference type="SAM" id="MobiDB-lite"/>
    </source>
</evidence>
<name>A0A4V1FXB9_9EURY</name>
<evidence type="ECO:0000259" key="2">
    <source>
        <dbReference type="Pfam" id="PF14321"/>
    </source>
</evidence>
<evidence type="ECO:0000313" key="3">
    <source>
        <dbReference type="EMBL" id="QCS40920.1"/>
    </source>
</evidence>
<dbReference type="RefSeq" id="WP_138243444.1">
    <property type="nucleotide sequence ID" value="NZ_CP040330.1"/>
</dbReference>
<feature type="compositionally biased region" description="Basic and acidic residues" evidence="1">
    <location>
        <begin position="273"/>
        <end position="286"/>
    </location>
</feature>
<evidence type="ECO:0000313" key="4">
    <source>
        <dbReference type="Proteomes" id="UP000302218"/>
    </source>
</evidence>
<dbReference type="GeneID" id="40263733"/>
<feature type="compositionally biased region" description="Acidic residues" evidence="1">
    <location>
        <begin position="86"/>
        <end position="155"/>
    </location>
</feature>
<feature type="region of interest" description="Disordered" evidence="1">
    <location>
        <begin position="25"/>
        <end position="52"/>
    </location>
</feature>
<feature type="region of interest" description="Disordered" evidence="1">
    <location>
        <begin position="75"/>
        <end position="172"/>
    </location>
</feature>
<dbReference type="Pfam" id="PF14321">
    <property type="entry name" value="DUF4382"/>
    <property type="match status" value="1"/>
</dbReference>
<proteinExistence type="predicted"/>
<dbReference type="AlphaFoldDB" id="A0A4V1FXB9"/>
<feature type="compositionally biased region" description="Acidic residues" evidence="1">
    <location>
        <begin position="163"/>
        <end position="172"/>
    </location>
</feature>
<accession>A0A4V1FXB9</accession>
<protein>
    <submittedName>
        <fullName evidence="3">DUF4382 domain-containing protein</fullName>
    </submittedName>
</protein>
<dbReference type="EMBL" id="CP040330">
    <property type="protein sequence ID" value="QCS40920.1"/>
    <property type="molecule type" value="Genomic_DNA"/>
</dbReference>
<dbReference type="InterPro" id="IPR025491">
    <property type="entry name" value="DUF4382"/>
</dbReference>
<gene>
    <name evidence="3" type="ORF">FEJ81_00640</name>
</gene>
<dbReference type="Proteomes" id="UP000302218">
    <property type="component" value="Chromosome"/>
</dbReference>